<feature type="chain" id="PRO_5002494637" evidence="1">
    <location>
        <begin position="21"/>
        <end position="299"/>
    </location>
</feature>
<dbReference type="EMBL" id="LANJ01000044">
    <property type="protein sequence ID" value="KKC35879.1"/>
    <property type="molecule type" value="Genomic_DNA"/>
</dbReference>
<organism evidence="2 3">
    <name type="scientific">Devosia epidermidihirudinis</name>
    <dbReference type="NCBI Taxonomy" id="1293439"/>
    <lineage>
        <taxon>Bacteria</taxon>
        <taxon>Pseudomonadati</taxon>
        <taxon>Pseudomonadota</taxon>
        <taxon>Alphaproteobacteria</taxon>
        <taxon>Hyphomicrobiales</taxon>
        <taxon>Devosiaceae</taxon>
        <taxon>Devosia</taxon>
    </lineage>
</organism>
<protein>
    <submittedName>
        <fullName evidence="2">Uncharacterized protein</fullName>
    </submittedName>
</protein>
<dbReference type="Proteomes" id="UP000033411">
    <property type="component" value="Unassembled WGS sequence"/>
</dbReference>
<sequence length="299" mass="32064">MRFLAIFAAAVVLTPLAALAQTDREDVDRAACAELVKSFSLIETTADSTIEDIDAGCRVTNVFAGTSSYNRYRIGSATLTAPDLFTRDLKDALPSELDLAITGFQIAPDTGSLLNNYIIENQSEPLNIHLSYRWDKAAQTAELTDLSVTSPGYGSFRIEGRLSEIDLDRFVDAAADFPGAIDAVTVEIVNARFFSAMTVPALLGLLPYDSDPRPLVADYKKAAIAFIAALPTDNMADESKAALGALVESFPRMEGDYVVQMRADPPLALTTLTGGNPAEITGLIARMQISAEHTPAVQP</sequence>
<keyword evidence="1" id="KW-0732">Signal</keyword>
<dbReference type="RefSeq" id="WP_046140761.1">
    <property type="nucleotide sequence ID" value="NZ_LANJ01000044.1"/>
</dbReference>
<feature type="signal peptide" evidence="1">
    <location>
        <begin position="1"/>
        <end position="20"/>
    </location>
</feature>
<dbReference type="AlphaFoldDB" id="A0A0F5Q783"/>
<evidence type="ECO:0000313" key="2">
    <source>
        <dbReference type="EMBL" id="KKC35879.1"/>
    </source>
</evidence>
<evidence type="ECO:0000313" key="3">
    <source>
        <dbReference type="Proteomes" id="UP000033411"/>
    </source>
</evidence>
<reference evidence="2 3" key="1">
    <citation type="submission" date="2015-03" db="EMBL/GenBank/DDBJ databases">
        <authorList>
            <person name="Lepp D."/>
            <person name="Hassan Y.I."/>
            <person name="Li X.-Z."/>
            <person name="Zhou T."/>
        </authorList>
    </citation>
    <scope>NUCLEOTIDE SEQUENCE [LARGE SCALE GENOMIC DNA]</scope>
    <source>
        <strain evidence="2 3">E84</strain>
    </source>
</reference>
<dbReference type="STRING" id="1293439.WH87_15020"/>
<proteinExistence type="predicted"/>
<evidence type="ECO:0000256" key="1">
    <source>
        <dbReference type="SAM" id="SignalP"/>
    </source>
</evidence>
<dbReference type="PATRIC" id="fig|1293439.3.peg.3059"/>
<accession>A0A0F5Q783</accession>
<name>A0A0F5Q783_9HYPH</name>
<comment type="caution">
    <text evidence="2">The sequence shown here is derived from an EMBL/GenBank/DDBJ whole genome shotgun (WGS) entry which is preliminary data.</text>
</comment>
<dbReference type="OrthoDB" id="7949258at2"/>
<gene>
    <name evidence="2" type="ORF">WH87_15020</name>
</gene>
<keyword evidence="3" id="KW-1185">Reference proteome</keyword>